<proteinExistence type="predicted"/>
<dbReference type="GeneID" id="27347864"/>
<dbReference type="Proteomes" id="UP000054466">
    <property type="component" value="Unassembled WGS sequence"/>
</dbReference>
<name>A0A0D2CPP7_9EURO</name>
<feature type="region of interest" description="Disordered" evidence="1">
    <location>
        <begin position="241"/>
        <end position="282"/>
    </location>
</feature>
<reference evidence="2 3" key="1">
    <citation type="submission" date="2015-01" db="EMBL/GenBank/DDBJ databases">
        <title>The Genome Sequence of Cladophialophora immunda CBS83496.</title>
        <authorList>
            <consortium name="The Broad Institute Genomics Platform"/>
            <person name="Cuomo C."/>
            <person name="de Hoog S."/>
            <person name="Gorbushina A."/>
            <person name="Stielow B."/>
            <person name="Teixiera M."/>
            <person name="Abouelleil A."/>
            <person name="Chapman S.B."/>
            <person name="Priest M."/>
            <person name="Young S.K."/>
            <person name="Wortman J."/>
            <person name="Nusbaum C."/>
            <person name="Birren B."/>
        </authorList>
    </citation>
    <scope>NUCLEOTIDE SEQUENCE [LARGE SCALE GENOMIC DNA]</scope>
    <source>
        <strain evidence="2 3">CBS 83496</strain>
    </source>
</reference>
<dbReference type="HOGENOM" id="CLU_986971_0_0_1"/>
<evidence type="ECO:0000313" key="3">
    <source>
        <dbReference type="Proteomes" id="UP000054466"/>
    </source>
</evidence>
<protein>
    <submittedName>
        <fullName evidence="2">Uncharacterized protein</fullName>
    </submittedName>
</protein>
<sequence>MGLEADNDGLETDNGILRGDNERLRAENAHLQLVFDALRTATRNIHAGNADRQQRLDNTEKENHRLRADNLGIPRLRQAHDTLGRRLKTFTDVFEVVDDPHAFAPAADHPPLAVRPRQAFTVLLQHEELQFRFSGPDGDHADQARLLFRPPGPGPRPRLSKPKTFVSLPTAPWTPVVLGLDFAEQKVHIAQVQYLCLRSGPLVTAEELAAVRRGDCKEFNPVDPPILGGNKVHNAVEDPIILSDSSDDEMGDVEQTGPGPSGVGVEEEGEQEEDESEVSEEE</sequence>
<dbReference type="AlphaFoldDB" id="A0A0D2CPP7"/>
<dbReference type="EMBL" id="KN847044">
    <property type="protein sequence ID" value="KIW25504.1"/>
    <property type="molecule type" value="Genomic_DNA"/>
</dbReference>
<gene>
    <name evidence="2" type="ORF">PV07_08670</name>
</gene>
<accession>A0A0D2CPP7</accession>
<evidence type="ECO:0000256" key="1">
    <source>
        <dbReference type="SAM" id="MobiDB-lite"/>
    </source>
</evidence>
<feature type="compositionally biased region" description="Acidic residues" evidence="1">
    <location>
        <begin position="265"/>
        <end position="282"/>
    </location>
</feature>
<organism evidence="2 3">
    <name type="scientific">Cladophialophora immunda</name>
    <dbReference type="NCBI Taxonomy" id="569365"/>
    <lineage>
        <taxon>Eukaryota</taxon>
        <taxon>Fungi</taxon>
        <taxon>Dikarya</taxon>
        <taxon>Ascomycota</taxon>
        <taxon>Pezizomycotina</taxon>
        <taxon>Eurotiomycetes</taxon>
        <taxon>Chaetothyriomycetidae</taxon>
        <taxon>Chaetothyriales</taxon>
        <taxon>Herpotrichiellaceae</taxon>
        <taxon>Cladophialophora</taxon>
    </lineage>
</organism>
<keyword evidence="3" id="KW-1185">Reference proteome</keyword>
<dbReference type="VEuPathDB" id="FungiDB:PV07_08670"/>
<dbReference type="RefSeq" id="XP_016245720.1">
    <property type="nucleotide sequence ID" value="XM_016395864.1"/>
</dbReference>
<evidence type="ECO:0000313" key="2">
    <source>
        <dbReference type="EMBL" id="KIW25504.1"/>
    </source>
</evidence>